<organism evidence="1">
    <name type="scientific">Siphoviridae sp. cteLh2</name>
    <dbReference type="NCBI Taxonomy" id="2825590"/>
    <lineage>
        <taxon>Viruses</taxon>
        <taxon>Duplodnaviria</taxon>
        <taxon>Heunggongvirae</taxon>
        <taxon>Uroviricota</taxon>
        <taxon>Caudoviricetes</taxon>
    </lineage>
</organism>
<keyword evidence="1" id="KW-0378">Hydrolase</keyword>
<sequence>MVKSYNKYHNKKQEKYGRKWDSTMELEYYEHLLELKDQGVVDAIECQVEYLLQDKFKYKEQTIRPIKYKADFRVTYSDGHIEVIDVKGQVLNDFKLKRKMLIYKYNDIDFRCIRSKGRKPNKVWEQIL</sequence>
<reference evidence="1" key="1">
    <citation type="journal article" date="2021" name="Proc. Natl. Acad. Sci. U.S.A.">
        <title>A Catalog of Tens of Thousands of Viruses from Human Metagenomes Reveals Hidden Associations with Chronic Diseases.</title>
        <authorList>
            <person name="Tisza M.J."/>
            <person name="Buck C.B."/>
        </authorList>
    </citation>
    <scope>NUCLEOTIDE SEQUENCE</scope>
    <source>
        <strain evidence="1">CteLh2</strain>
    </source>
</reference>
<protein>
    <submittedName>
        <fullName evidence="1">Endonuclease</fullName>
    </submittedName>
</protein>
<dbReference type="Pfam" id="PF06356">
    <property type="entry name" value="DUF1064"/>
    <property type="match status" value="1"/>
</dbReference>
<accession>A0A8S5U5M0</accession>
<name>A0A8S5U5M0_9CAUD</name>
<proteinExistence type="predicted"/>
<keyword evidence="1" id="KW-0255">Endonuclease</keyword>
<dbReference type="InterPro" id="IPR009414">
    <property type="entry name" value="DUF1064"/>
</dbReference>
<dbReference type="EMBL" id="BK016017">
    <property type="protein sequence ID" value="DAF89777.1"/>
    <property type="molecule type" value="Genomic_DNA"/>
</dbReference>
<keyword evidence="1" id="KW-0540">Nuclease</keyword>
<dbReference type="GO" id="GO:0004519">
    <property type="term" value="F:endonuclease activity"/>
    <property type="evidence" value="ECO:0007669"/>
    <property type="project" value="UniProtKB-KW"/>
</dbReference>
<evidence type="ECO:0000313" key="1">
    <source>
        <dbReference type="EMBL" id="DAF89777.1"/>
    </source>
</evidence>